<keyword evidence="2" id="KW-0677">Repeat</keyword>
<accession>A0A392M0J2</accession>
<gene>
    <name evidence="4" type="ORF">A2U01_0001550</name>
</gene>
<dbReference type="Proteomes" id="UP000265520">
    <property type="component" value="Unassembled WGS sequence"/>
</dbReference>
<keyword evidence="1" id="KW-0433">Leucine-rich repeat</keyword>
<proteinExistence type="predicted"/>
<dbReference type="EMBL" id="LXQA010001481">
    <property type="protein sequence ID" value="MCH80776.1"/>
    <property type="molecule type" value="Genomic_DNA"/>
</dbReference>
<organism evidence="4 5">
    <name type="scientific">Trifolium medium</name>
    <dbReference type="NCBI Taxonomy" id="97028"/>
    <lineage>
        <taxon>Eukaryota</taxon>
        <taxon>Viridiplantae</taxon>
        <taxon>Streptophyta</taxon>
        <taxon>Embryophyta</taxon>
        <taxon>Tracheophyta</taxon>
        <taxon>Spermatophyta</taxon>
        <taxon>Magnoliopsida</taxon>
        <taxon>eudicotyledons</taxon>
        <taxon>Gunneridae</taxon>
        <taxon>Pentapetalae</taxon>
        <taxon>rosids</taxon>
        <taxon>fabids</taxon>
        <taxon>Fabales</taxon>
        <taxon>Fabaceae</taxon>
        <taxon>Papilionoideae</taxon>
        <taxon>50 kb inversion clade</taxon>
        <taxon>NPAAA clade</taxon>
        <taxon>Hologalegina</taxon>
        <taxon>IRL clade</taxon>
        <taxon>Trifolieae</taxon>
        <taxon>Trifolium</taxon>
    </lineage>
</organism>
<reference evidence="4 5" key="1">
    <citation type="journal article" date="2018" name="Front. Plant Sci.">
        <title>Red Clover (Trifolium pratense) and Zigzag Clover (T. medium) - A Picture of Genomic Similarities and Differences.</title>
        <authorList>
            <person name="Dluhosova J."/>
            <person name="Istvanek J."/>
            <person name="Nedelnik J."/>
            <person name="Repkova J."/>
        </authorList>
    </citation>
    <scope>NUCLEOTIDE SEQUENCE [LARGE SCALE GENOMIC DNA]</scope>
    <source>
        <strain evidence="5">cv. 10/8</strain>
        <tissue evidence="4">Leaf</tissue>
    </source>
</reference>
<dbReference type="Gene3D" id="3.80.10.10">
    <property type="entry name" value="Ribonuclease Inhibitor"/>
    <property type="match status" value="1"/>
</dbReference>
<dbReference type="AlphaFoldDB" id="A0A392M0J2"/>
<evidence type="ECO:0000259" key="3">
    <source>
        <dbReference type="Pfam" id="PF20160"/>
    </source>
</evidence>
<dbReference type="SUPFAM" id="SSF52058">
    <property type="entry name" value="L domain-like"/>
    <property type="match status" value="1"/>
</dbReference>
<comment type="caution">
    <text evidence="4">The sequence shown here is derived from an EMBL/GenBank/DDBJ whole genome shotgun (WGS) entry which is preliminary data.</text>
</comment>
<dbReference type="InterPro" id="IPR032675">
    <property type="entry name" value="LRR_dom_sf"/>
</dbReference>
<evidence type="ECO:0000256" key="2">
    <source>
        <dbReference type="ARBA" id="ARBA00022737"/>
    </source>
</evidence>
<name>A0A392M0J2_9FABA</name>
<keyword evidence="5" id="KW-1185">Reference proteome</keyword>
<evidence type="ECO:0000313" key="5">
    <source>
        <dbReference type="Proteomes" id="UP000265520"/>
    </source>
</evidence>
<sequence length="183" mass="20584">MTELSLQGSSIVNLPEGMAYLSSLKSLDLTDCKRLEYIPKLPPNLNHISAFDCPSIKRMMLNSRSDSEEGTFKFHLTNSKELDATSWSNIGEEACIKITDDAYKSVFFCFPGSAVPCWFHYCCKGDSVTMRKVSPNLCSKNKLTGLALCAVLGRQDMDDTFLYKFGFISDNMWLLVICISDIW</sequence>
<protein>
    <submittedName>
        <fullName evidence="4">NBS-LRR disease resistance protein</fullName>
    </submittedName>
</protein>
<evidence type="ECO:0000313" key="4">
    <source>
        <dbReference type="EMBL" id="MCH80776.1"/>
    </source>
</evidence>
<dbReference type="InterPro" id="IPR045344">
    <property type="entry name" value="C-JID"/>
</dbReference>
<evidence type="ECO:0000256" key="1">
    <source>
        <dbReference type="ARBA" id="ARBA00022614"/>
    </source>
</evidence>
<feature type="domain" description="C-JID" evidence="3">
    <location>
        <begin position="110"/>
        <end position="158"/>
    </location>
</feature>
<dbReference type="Pfam" id="PF20160">
    <property type="entry name" value="C-JID"/>
    <property type="match status" value="1"/>
</dbReference>